<dbReference type="Proteomes" id="UP000007875">
    <property type="component" value="Unassembled WGS sequence"/>
</dbReference>
<dbReference type="GeneTree" id="ENSGT00530000065052"/>
<dbReference type="Ensembl" id="ENSCSAVT00000004501.1">
    <property type="protein sequence ID" value="ENSCSAVP00000004437.1"/>
    <property type="gene ID" value="ENSCSAVG00000002627.1"/>
</dbReference>
<sequence>MKTSLIAALWLLVIQVWTCEGLTPPEITELYGRSGPTRPLKISVQNFQYLRISFNGMPSHPTSDCYNVSATCCRRNARPRPSPQTIVIPGIPTYSTDAISYCTPMGVIGVTIDGTAIYNHLESGCVDVNYMPDGSFDECNGHPSPTGEYHFHRAPKPSCLGVPNDEQPHMIGVALDGFAIYDSDAYNGVRQTLDECGGFKLTEMPRNIDTFHFTQGKPVPIM</sequence>
<reference evidence="3" key="3">
    <citation type="submission" date="2025-09" db="UniProtKB">
        <authorList>
            <consortium name="Ensembl"/>
        </authorList>
    </citation>
    <scope>IDENTIFICATION</scope>
</reference>
<evidence type="ECO:0000259" key="2">
    <source>
        <dbReference type="Pfam" id="PF14240"/>
    </source>
</evidence>
<dbReference type="PANTHER" id="PTHR30289">
    <property type="entry name" value="UNCHARACTERIZED PROTEIN YBCL-RELATED"/>
    <property type="match status" value="1"/>
</dbReference>
<dbReference type="AlphaFoldDB" id="H2YGI8"/>
<dbReference type="InParanoid" id="H2YGI8"/>
<reference evidence="3" key="2">
    <citation type="submission" date="2025-08" db="UniProtKB">
        <authorList>
            <consortium name="Ensembl"/>
        </authorList>
    </citation>
    <scope>IDENTIFICATION</scope>
</reference>
<accession>H2YGI8</accession>
<dbReference type="InterPro" id="IPR025924">
    <property type="entry name" value="YHYH_dom"/>
</dbReference>
<feature type="domain" description="YHYH" evidence="2">
    <location>
        <begin position="87"/>
        <end position="188"/>
    </location>
</feature>
<keyword evidence="1" id="KW-0732">Signal</keyword>
<feature type="chain" id="PRO_5003578611" description="YHYH domain-containing protein" evidence="1">
    <location>
        <begin position="22"/>
        <end position="222"/>
    </location>
</feature>
<evidence type="ECO:0000313" key="3">
    <source>
        <dbReference type="Ensembl" id="ENSCSAVP00000004437.1"/>
    </source>
</evidence>
<dbReference type="STRING" id="51511.ENSCSAVP00000004437"/>
<reference evidence="4" key="1">
    <citation type="submission" date="2003-08" db="EMBL/GenBank/DDBJ databases">
        <authorList>
            <person name="Birren B."/>
            <person name="Nusbaum C."/>
            <person name="Abebe A."/>
            <person name="Abouelleil A."/>
            <person name="Adekoya E."/>
            <person name="Ait-zahra M."/>
            <person name="Allen N."/>
            <person name="Allen T."/>
            <person name="An P."/>
            <person name="Anderson M."/>
            <person name="Anderson S."/>
            <person name="Arachchi H."/>
            <person name="Armbruster J."/>
            <person name="Bachantsang P."/>
            <person name="Baldwin J."/>
            <person name="Barry A."/>
            <person name="Bayul T."/>
            <person name="Blitshsteyn B."/>
            <person name="Bloom T."/>
            <person name="Blye J."/>
            <person name="Boguslavskiy L."/>
            <person name="Borowsky M."/>
            <person name="Boukhgalter B."/>
            <person name="Brunache A."/>
            <person name="Butler J."/>
            <person name="Calixte N."/>
            <person name="Calvo S."/>
            <person name="Camarata J."/>
            <person name="Campo K."/>
            <person name="Chang J."/>
            <person name="Cheshatsang Y."/>
            <person name="Citroen M."/>
            <person name="Collymore A."/>
            <person name="Considine T."/>
            <person name="Cook A."/>
            <person name="Cooke P."/>
            <person name="Corum B."/>
            <person name="Cuomo C."/>
            <person name="David R."/>
            <person name="Dawoe T."/>
            <person name="Degray S."/>
            <person name="Dodge S."/>
            <person name="Dooley K."/>
            <person name="Dorje P."/>
            <person name="Dorjee K."/>
            <person name="Dorris L."/>
            <person name="Duffey N."/>
            <person name="Dupes A."/>
            <person name="Elkins T."/>
            <person name="Engels R."/>
            <person name="Erickson J."/>
            <person name="Farina A."/>
            <person name="Faro S."/>
            <person name="Ferreira P."/>
            <person name="Fischer H."/>
            <person name="Fitzgerald M."/>
            <person name="Foley K."/>
            <person name="Gage D."/>
            <person name="Galagan J."/>
            <person name="Gearin G."/>
            <person name="Gnerre S."/>
            <person name="Gnirke A."/>
            <person name="Goyette A."/>
            <person name="Graham J."/>
            <person name="Grandbois E."/>
            <person name="Gyaltsen K."/>
            <person name="Hafez N."/>
            <person name="Hagopian D."/>
            <person name="Hagos B."/>
            <person name="Hall J."/>
            <person name="Hatcher B."/>
            <person name="Heller A."/>
            <person name="Higgins H."/>
            <person name="Honan T."/>
            <person name="Horn A."/>
            <person name="Houde N."/>
            <person name="Hughes L."/>
            <person name="Hulme W."/>
            <person name="Husby E."/>
            <person name="Iliev I."/>
            <person name="Jaffe D."/>
            <person name="Jones C."/>
            <person name="Kamal M."/>
            <person name="Kamat A."/>
            <person name="Kamvysselis M."/>
            <person name="Karlsson E."/>
            <person name="Kells C."/>
            <person name="Kieu A."/>
            <person name="Kisner P."/>
            <person name="Kodira C."/>
            <person name="Kulbokas E."/>
            <person name="Labutti K."/>
            <person name="Lama D."/>
            <person name="Landers T."/>
            <person name="Leger J."/>
            <person name="Levine S."/>
            <person name="Lewis D."/>
            <person name="Lewis T."/>
            <person name="Lindblad-toh K."/>
            <person name="Liu X."/>
            <person name="Lokyitsang T."/>
            <person name="Lokyitsang Y."/>
            <person name="Lucien O."/>
            <person name="Lui A."/>
            <person name="Ma L.J."/>
            <person name="Mabbitt R."/>
            <person name="Macdonald J."/>
            <person name="Maclean C."/>
            <person name="Major J."/>
            <person name="Manning J."/>
            <person name="Marabella R."/>
            <person name="Maru K."/>
            <person name="Matthews C."/>
            <person name="Mauceli E."/>
            <person name="Mccarthy M."/>
            <person name="Mcdonough S."/>
            <person name="Mcghee T."/>
            <person name="Meldrim J."/>
            <person name="Meneus L."/>
            <person name="Mesirov J."/>
            <person name="Mihalev A."/>
            <person name="Mihova T."/>
            <person name="Mikkelsen T."/>
            <person name="Mlenga V."/>
            <person name="Moru K."/>
            <person name="Mozes J."/>
            <person name="Mulrain L."/>
            <person name="Munson G."/>
            <person name="Naylor J."/>
            <person name="Newes C."/>
            <person name="Nguyen C."/>
            <person name="Nguyen N."/>
            <person name="Nguyen T."/>
            <person name="Nicol R."/>
            <person name="Nielsen C."/>
            <person name="Nizzari M."/>
            <person name="Norbu C."/>
            <person name="Norbu N."/>
            <person name="O'donnell P."/>
            <person name="Okoawo O."/>
            <person name="O'leary S."/>
            <person name="Omotosho B."/>
            <person name="O'neill K."/>
            <person name="Osman S."/>
            <person name="Parker S."/>
            <person name="Perrin D."/>
            <person name="Phunkhang P."/>
            <person name="Piqani B."/>
            <person name="Purcell S."/>
            <person name="Rachupka T."/>
            <person name="Ramasamy U."/>
            <person name="Rameau R."/>
            <person name="Ray V."/>
            <person name="Raymond C."/>
            <person name="Retta R."/>
            <person name="Richardson S."/>
            <person name="Rise C."/>
            <person name="Rodriguez J."/>
            <person name="Rogers J."/>
            <person name="Rogov P."/>
            <person name="Rutman M."/>
            <person name="Schupbach R."/>
            <person name="Seaman C."/>
            <person name="Settipalli S."/>
            <person name="Sharpe T."/>
            <person name="Sheridan J."/>
            <person name="Sherpa N."/>
            <person name="Shi J."/>
            <person name="Smirnov S."/>
            <person name="Smith C."/>
            <person name="Sougnez C."/>
            <person name="Spencer B."/>
            <person name="Stalker J."/>
            <person name="Stange-thomann N."/>
            <person name="Stavropoulos S."/>
            <person name="Stetson K."/>
            <person name="Stone C."/>
            <person name="Stone S."/>
            <person name="Stubbs M."/>
            <person name="Talamas J."/>
            <person name="Tchuinga P."/>
            <person name="Tenzing P."/>
            <person name="Tesfaye S."/>
            <person name="Theodore J."/>
            <person name="Thoulutsang Y."/>
            <person name="Topham K."/>
            <person name="Towey S."/>
            <person name="Tsamla T."/>
            <person name="Tsomo N."/>
            <person name="Vallee D."/>
            <person name="Vassiliev H."/>
            <person name="Venkataraman V."/>
            <person name="Vinson J."/>
            <person name="Vo A."/>
            <person name="Wade C."/>
            <person name="Wang S."/>
            <person name="Wangchuk T."/>
            <person name="Wangdi T."/>
            <person name="Whittaker C."/>
            <person name="Wilkinson J."/>
            <person name="Wu Y."/>
            <person name="Wyman D."/>
            <person name="Yadav S."/>
            <person name="Yang S."/>
            <person name="Yang X."/>
            <person name="Yeager S."/>
            <person name="Yee E."/>
            <person name="Young G."/>
            <person name="Zainoun J."/>
            <person name="Zembeck L."/>
            <person name="Zimmer A."/>
            <person name="Zody M."/>
            <person name="Lander E."/>
        </authorList>
    </citation>
    <scope>NUCLEOTIDE SEQUENCE [LARGE SCALE GENOMIC DNA]</scope>
</reference>
<keyword evidence="4" id="KW-1185">Reference proteome</keyword>
<dbReference type="PANTHER" id="PTHR30289:SF8">
    <property type="entry name" value="YHYH DOMAIN-CONTAINING PROTEIN"/>
    <property type="match status" value="1"/>
</dbReference>
<protein>
    <recommendedName>
        <fullName evidence="2">YHYH domain-containing protein</fullName>
    </recommendedName>
</protein>
<evidence type="ECO:0000313" key="4">
    <source>
        <dbReference type="Proteomes" id="UP000007875"/>
    </source>
</evidence>
<name>H2YGI8_CIOSA</name>
<feature type="signal peptide" evidence="1">
    <location>
        <begin position="1"/>
        <end position="21"/>
    </location>
</feature>
<proteinExistence type="predicted"/>
<organism evidence="3 4">
    <name type="scientific">Ciona savignyi</name>
    <name type="common">Pacific transparent sea squirt</name>
    <dbReference type="NCBI Taxonomy" id="51511"/>
    <lineage>
        <taxon>Eukaryota</taxon>
        <taxon>Metazoa</taxon>
        <taxon>Chordata</taxon>
        <taxon>Tunicata</taxon>
        <taxon>Ascidiacea</taxon>
        <taxon>Phlebobranchia</taxon>
        <taxon>Cionidae</taxon>
        <taxon>Ciona</taxon>
    </lineage>
</organism>
<dbReference type="Pfam" id="PF14240">
    <property type="entry name" value="YHYH"/>
    <property type="match status" value="1"/>
</dbReference>
<dbReference type="HOGENOM" id="CLU_1244974_0_0_1"/>
<evidence type="ECO:0000256" key="1">
    <source>
        <dbReference type="SAM" id="SignalP"/>
    </source>
</evidence>